<reference evidence="3 4" key="1">
    <citation type="submission" date="2021-05" db="EMBL/GenBank/DDBJ databases">
        <title>Novel species in genus Cellulomonas.</title>
        <authorList>
            <person name="Zhang G."/>
        </authorList>
    </citation>
    <scope>NUCLEOTIDE SEQUENCE [LARGE SCALE GENOMIC DNA]</scope>
    <source>
        <strain evidence="4">zg-ZUI157</strain>
    </source>
</reference>
<sequence length="495" mass="53461">MTTEPHWRLMRIAHLRTRQTVDELWLRYVALGGSAGVVDLEAFLAGEADLPEVERDRVALAVNDHLNTLAGAARAPYSRTVRPPEPSTGLPAALVAMLRGTHLAPPEALPAVLSAAGGHLGVGVVAYLADDATEMLVPVPGDGGASRPPLRIDGTLPGRAFRRLQIETTVSDDGQARLWVPVIDGVERLGVLDVMTREPAELTDPQLHRQCWWWAHQLGHLVSSTTAYGDFLESLRVSRPRSAQAELVWRLLPPLTAGTDRVLVAGRIEPTHDIGGDVFDYALSADRAQFAVVDAMGQDLRAGFAAAAAVSAYRSARRSGAGLFEQVEAVHDAIAEGFHGDVLATGVVADLDLTTGRLRYLVAGHPAPLLFREGKVVKSLAAGRRPVLGLDLRDMTVGEENLQPDDTVVLYTDGVTDARDQERQEFGVARLVDTLQRGAAEHLPLPEVVRRVSQAIRKHQHGVLQDDATLLLVQWTTEGQDALDPEPAAPYPEPL</sequence>
<dbReference type="SMART" id="SM00331">
    <property type="entry name" value="PP2C_SIG"/>
    <property type="match status" value="1"/>
</dbReference>
<evidence type="ECO:0000256" key="1">
    <source>
        <dbReference type="ARBA" id="ARBA00022801"/>
    </source>
</evidence>
<feature type="domain" description="PPM-type phosphatase" evidence="2">
    <location>
        <begin position="259"/>
        <end position="475"/>
    </location>
</feature>
<dbReference type="PANTHER" id="PTHR43156">
    <property type="entry name" value="STAGE II SPORULATION PROTEIN E-RELATED"/>
    <property type="match status" value="1"/>
</dbReference>
<dbReference type="Proteomes" id="UP000679335">
    <property type="component" value="Chromosome"/>
</dbReference>
<evidence type="ECO:0000313" key="4">
    <source>
        <dbReference type="Proteomes" id="UP000679335"/>
    </source>
</evidence>
<dbReference type="RefSeq" id="WP_208195009.1">
    <property type="nucleotide sequence ID" value="NZ_CP076023.1"/>
</dbReference>
<dbReference type="EMBL" id="CP076023">
    <property type="protein sequence ID" value="QWC17623.1"/>
    <property type="molecule type" value="Genomic_DNA"/>
</dbReference>
<name>A0ABX8GP72_9CELL</name>
<gene>
    <name evidence="3" type="ORF">KKR89_08745</name>
</gene>
<keyword evidence="1" id="KW-0378">Hydrolase</keyword>
<evidence type="ECO:0000259" key="2">
    <source>
        <dbReference type="SMART" id="SM00331"/>
    </source>
</evidence>
<proteinExistence type="predicted"/>
<dbReference type="Pfam" id="PF07228">
    <property type="entry name" value="SpoIIE"/>
    <property type="match status" value="1"/>
</dbReference>
<accession>A0ABX8GP72</accession>
<dbReference type="SUPFAM" id="SSF81606">
    <property type="entry name" value="PP2C-like"/>
    <property type="match status" value="1"/>
</dbReference>
<organism evidence="3 4">
    <name type="scientific">Cellulomonas dongxiuzhuiae</name>
    <dbReference type="NCBI Taxonomy" id="2819979"/>
    <lineage>
        <taxon>Bacteria</taxon>
        <taxon>Bacillati</taxon>
        <taxon>Actinomycetota</taxon>
        <taxon>Actinomycetes</taxon>
        <taxon>Micrococcales</taxon>
        <taxon>Cellulomonadaceae</taxon>
        <taxon>Cellulomonas</taxon>
    </lineage>
</organism>
<dbReference type="InterPro" id="IPR001932">
    <property type="entry name" value="PPM-type_phosphatase-like_dom"/>
</dbReference>
<dbReference type="InterPro" id="IPR036457">
    <property type="entry name" value="PPM-type-like_dom_sf"/>
</dbReference>
<dbReference type="InterPro" id="IPR052016">
    <property type="entry name" value="Bact_Sigma-Reg"/>
</dbReference>
<dbReference type="Gene3D" id="3.60.40.10">
    <property type="entry name" value="PPM-type phosphatase domain"/>
    <property type="match status" value="1"/>
</dbReference>
<dbReference type="PANTHER" id="PTHR43156:SF2">
    <property type="entry name" value="STAGE II SPORULATION PROTEIN E"/>
    <property type="match status" value="1"/>
</dbReference>
<evidence type="ECO:0000313" key="3">
    <source>
        <dbReference type="EMBL" id="QWC17623.1"/>
    </source>
</evidence>
<protein>
    <submittedName>
        <fullName evidence="3">Serine/threonine-protein phosphatase</fullName>
    </submittedName>
</protein>
<keyword evidence="4" id="KW-1185">Reference proteome</keyword>